<reference evidence="1 2" key="1">
    <citation type="journal article" date="2015" name="Nature">
        <title>rRNA introns, odd ribosomes, and small enigmatic genomes across a large radiation of phyla.</title>
        <authorList>
            <person name="Brown C.T."/>
            <person name="Hug L.A."/>
            <person name="Thomas B.C."/>
            <person name="Sharon I."/>
            <person name="Castelle C.J."/>
            <person name="Singh A."/>
            <person name="Wilkins M.J."/>
            <person name="Williams K.H."/>
            <person name="Banfield J.F."/>
        </authorList>
    </citation>
    <scope>NUCLEOTIDE SEQUENCE [LARGE SCALE GENOMIC DNA]</scope>
</reference>
<dbReference type="Proteomes" id="UP000034607">
    <property type="component" value="Unassembled WGS sequence"/>
</dbReference>
<name>A0A0G1RIX8_9BACT</name>
<dbReference type="EMBL" id="LCNM01000001">
    <property type="protein sequence ID" value="KKU57032.1"/>
    <property type="molecule type" value="Genomic_DNA"/>
</dbReference>
<evidence type="ECO:0000313" key="1">
    <source>
        <dbReference type="EMBL" id="KKU57032.1"/>
    </source>
</evidence>
<proteinExistence type="predicted"/>
<sequence>MNKYSIQSLSPSLIDEIVHSLKMIHGYGSLEIYVQDNTVTQITVRNIKKTSTQKPR</sequence>
<dbReference type="Pfam" id="PF10055">
    <property type="entry name" value="DUF2292"/>
    <property type="match status" value="1"/>
</dbReference>
<evidence type="ECO:0000313" key="2">
    <source>
        <dbReference type="Proteomes" id="UP000034607"/>
    </source>
</evidence>
<gene>
    <name evidence="1" type="ORF">UX78_C0001G0085</name>
</gene>
<evidence type="ECO:0008006" key="3">
    <source>
        <dbReference type="Google" id="ProtNLM"/>
    </source>
</evidence>
<dbReference type="InterPro" id="IPR018743">
    <property type="entry name" value="DUF2292"/>
</dbReference>
<comment type="caution">
    <text evidence="1">The sequence shown here is derived from an EMBL/GenBank/DDBJ whole genome shotgun (WGS) entry which is preliminary data.</text>
</comment>
<organism evidence="1 2">
    <name type="scientific">Candidatus Amesbacteria bacterium GW2011_GWA2_47_11</name>
    <dbReference type="NCBI Taxonomy" id="1618357"/>
    <lineage>
        <taxon>Bacteria</taxon>
        <taxon>Candidatus Amesiibacteriota</taxon>
    </lineage>
</organism>
<dbReference type="AlphaFoldDB" id="A0A0G1RIX8"/>
<protein>
    <recommendedName>
        <fullName evidence="3">DUF2292 domain-containing protein</fullName>
    </recommendedName>
</protein>
<accession>A0A0G1RIX8</accession>